<reference evidence="1" key="1">
    <citation type="submission" date="2021-02" db="EMBL/GenBank/DDBJ databases">
        <authorList>
            <person name="Dougan E. K."/>
            <person name="Rhodes N."/>
            <person name="Thang M."/>
            <person name="Chan C."/>
        </authorList>
    </citation>
    <scope>NUCLEOTIDE SEQUENCE</scope>
</reference>
<sequence>METTMMQLSRRLGRVGRACLQAAIMATIALSGRRCNDLTWTSAAVASNPRVETSSHRAAWGLRVSPRGESEERISRSEGRSDLFRGFLAASLSLALAAREAATARAEVPERQLIIDETKLVASSTEKYLDGLLRGLQRDTGLKVRVICPPAGIQGDRKAFAEYLRPINKDWGVDSSTLVIVAEERNKKQRNGQQGRPLPLMTIQAGFRLQERFQYRLTQDYLLGCADRFGFPTTVNERGTNESMKAATANVVAVMFSLVDDPNMRYLAPPSEEEVSTILKRHGL</sequence>
<dbReference type="AlphaFoldDB" id="A0A813J107"/>
<organism evidence="1 2">
    <name type="scientific">Polarella glacialis</name>
    <name type="common">Dinoflagellate</name>
    <dbReference type="NCBI Taxonomy" id="89957"/>
    <lineage>
        <taxon>Eukaryota</taxon>
        <taxon>Sar</taxon>
        <taxon>Alveolata</taxon>
        <taxon>Dinophyceae</taxon>
        <taxon>Suessiales</taxon>
        <taxon>Suessiaceae</taxon>
        <taxon>Polarella</taxon>
    </lineage>
</organism>
<evidence type="ECO:0000313" key="2">
    <source>
        <dbReference type="Proteomes" id="UP000626109"/>
    </source>
</evidence>
<proteinExistence type="predicted"/>
<dbReference type="EMBL" id="CAJNNW010017190">
    <property type="protein sequence ID" value="CAE8660438.1"/>
    <property type="molecule type" value="Genomic_DNA"/>
</dbReference>
<dbReference type="Proteomes" id="UP000626109">
    <property type="component" value="Unassembled WGS sequence"/>
</dbReference>
<evidence type="ECO:0000313" key="1">
    <source>
        <dbReference type="EMBL" id="CAE8660438.1"/>
    </source>
</evidence>
<name>A0A813J107_POLGL</name>
<comment type="caution">
    <text evidence="1">The sequence shown here is derived from an EMBL/GenBank/DDBJ whole genome shotgun (WGS) entry which is preliminary data.</text>
</comment>
<protein>
    <submittedName>
        <fullName evidence="1">Uncharacterized protein</fullName>
    </submittedName>
</protein>
<accession>A0A813J107</accession>
<gene>
    <name evidence="1" type="ORF">PGLA2088_LOCUS14143</name>
</gene>